<dbReference type="Pfam" id="PF01965">
    <property type="entry name" value="DJ-1_PfpI"/>
    <property type="match status" value="1"/>
</dbReference>
<evidence type="ECO:0000313" key="5">
    <source>
        <dbReference type="Proteomes" id="UP000218595"/>
    </source>
</evidence>
<evidence type="ECO:0000256" key="1">
    <source>
        <dbReference type="ARBA" id="ARBA00023015"/>
    </source>
</evidence>
<dbReference type="Pfam" id="PF12833">
    <property type="entry name" value="HTH_18"/>
    <property type="match status" value="1"/>
</dbReference>
<dbReference type="EMBL" id="AP017423">
    <property type="protein sequence ID" value="BCX68760.1"/>
    <property type="molecule type" value="Genomic_DNA"/>
</dbReference>
<dbReference type="Proteomes" id="UP000218595">
    <property type="component" value="Chromosome"/>
</dbReference>
<gene>
    <name evidence="4" type="ORF">LAB08_R34020</name>
</gene>
<dbReference type="InterPro" id="IPR052158">
    <property type="entry name" value="INH-QAR"/>
</dbReference>
<organism evidence="4 5">
    <name type="scientific">Pseudomonas izuensis</name>
    <dbReference type="NCBI Taxonomy" id="2684212"/>
    <lineage>
        <taxon>Bacteria</taxon>
        <taxon>Pseudomonadati</taxon>
        <taxon>Pseudomonadota</taxon>
        <taxon>Gammaproteobacteria</taxon>
        <taxon>Pseudomonadales</taxon>
        <taxon>Pseudomonadaceae</taxon>
        <taxon>Pseudomonas</taxon>
    </lineage>
</organism>
<dbReference type="Gene3D" id="3.40.50.880">
    <property type="match status" value="1"/>
</dbReference>
<keyword evidence="1" id="KW-0805">Transcription regulation</keyword>
<dbReference type="Gene3D" id="1.10.10.60">
    <property type="entry name" value="Homeodomain-like"/>
    <property type="match status" value="1"/>
</dbReference>
<evidence type="ECO:0000313" key="4">
    <source>
        <dbReference type="EMBL" id="BCX68760.1"/>
    </source>
</evidence>
<dbReference type="InterPro" id="IPR018060">
    <property type="entry name" value="HTH_AraC"/>
</dbReference>
<dbReference type="SMART" id="SM00342">
    <property type="entry name" value="HTH_ARAC"/>
    <property type="match status" value="1"/>
</dbReference>
<dbReference type="PANTHER" id="PTHR43130">
    <property type="entry name" value="ARAC-FAMILY TRANSCRIPTIONAL REGULATOR"/>
    <property type="match status" value="1"/>
</dbReference>
<evidence type="ECO:0000259" key="3">
    <source>
        <dbReference type="PROSITE" id="PS01124"/>
    </source>
</evidence>
<dbReference type="PROSITE" id="PS01124">
    <property type="entry name" value="HTH_ARAC_FAMILY_2"/>
    <property type="match status" value="1"/>
</dbReference>
<dbReference type="InterPro" id="IPR009057">
    <property type="entry name" value="Homeodomain-like_sf"/>
</dbReference>
<accession>A0ABM7RSV3</accession>
<dbReference type="InterPro" id="IPR029062">
    <property type="entry name" value="Class_I_gatase-like"/>
</dbReference>
<feature type="domain" description="HTH araC/xylS-type" evidence="3">
    <location>
        <begin position="236"/>
        <end position="334"/>
    </location>
</feature>
<sequence>MKKQTNTRPLRPGQMQKRVVILGMPPVDALDVIGPAEVFAFANSLHDGETVPYQLDLVSSDDDLHLASSTGINLTAHKTLEQERQANKPIDTLIVAAGQQSVGHLNEEAIEWIRARSTSVRRVCSICVAAFALAEAGLLEGRRATTHWQMARELAERFPLIEVDANPIWVKDGNVYTSAGISAGIDLTLALVSEDLGDHVAMEIAKNMVLFLRRPGGQAQFSVTLQSQRAPGSSLDELCLWISEHLHTDLTVERLADRMSTSVRTLIRTFQRDLRTTPAKYVEDVRLEAACRAFELGGHSMEQVARQCGYSNVDVLRKAFIRRLGVSPKEYALRFAPASQLAQAYR</sequence>
<proteinExistence type="predicted"/>
<keyword evidence="5" id="KW-1185">Reference proteome</keyword>
<protein>
    <submittedName>
        <fullName evidence="4">GlxA family transcriptional regulator</fullName>
    </submittedName>
</protein>
<dbReference type="SUPFAM" id="SSF46689">
    <property type="entry name" value="Homeodomain-like"/>
    <property type="match status" value="2"/>
</dbReference>
<dbReference type="InterPro" id="IPR002818">
    <property type="entry name" value="DJ-1/PfpI"/>
</dbReference>
<reference evidence="4 5" key="1">
    <citation type="submission" date="2016-04" db="EMBL/GenBank/DDBJ databases">
        <title>Complete genome sequence of Pseudomonas sp. LAB-08 isolated from TCE contaminated aquifer soil.</title>
        <authorList>
            <person name="Dohra H."/>
            <person name="Suzuki K."/>
            <person name="Fatma A."/>
            <person name="Inuzuka Y."/>
            <person name="Honjo M."/>
            <person name="Tashiro Y."/>
            <person name="Futamata H."/>
        </authorList>
    </citation>
    <scope>NUCLEOTIDE SEQUENCE [LARGE SCALE GENOMIC DNA]</scope>
    <source>
        <strain evidence="4 5">LAB-08</strain>
    </source>
</reference>
<name>A0ABM7RSV3_9PSED</name>
<keyword evidence="2" id="KW-0804">Transcription</keyword>
<dbReference type="CDD" id="cd03137">
    <property type="entry name" value="GATase1_AraC_1"/>
    <property type="match status" value="1"/>
</dbReference>
<dbReference type="SUPFAM" id="SSF52317">
    <property type="entry name" value="Class I glutamine amidotransferase-like"/>
    <property type="match status" value="1"/>
</dbReference>
<evidence type="ECO:0000256" key="2">
    <source>
        <dbReference type="ARBA" id="ARBA00023163"/>
    </source>
</evidence>
<dbReference type="PANTHER" id="PTHR43130:SF3">
    <property type="entry name" value="HTH-TYPE TRANSCRIPTIONAL REGULATOR RV1931C"/>
    <property type="match status" value="1"/>
</dbReference>